<keyword evidence="6" id="KW-1185">Reference proteome</keyword>
<accession>A0AAD9UBP7</accession>
<name>A0AAD9UBP7_9ROSI</name>
<dbReference type="AlphaFoldDB" id="A0AAD9UBP7"/>
<evidence type="ECO:0000259" key="4">
    <source>
        <dbReference type="Pfam" id="PF07808"/>
    </source>
</evidence>
<proteinExistence type="predicted"/>
<dbReference type="GO" id="GO:0005634">
    <property type="term" value="C:nucleus"/>
    <property type="evidence" value="ECO:0007669"/>
    <property type="project" value="UniProtKB-SubCell"/>
</dbReference>
<comment type="caution">
    <text evidence="5">The sequence shown here is derived from an EMBL/GenBank/DDBJ whole genome shotgun (WGS) entry which is preliminary data.</text>
</comment>
<feature type="region of interest" description="Disordered" evidence="3">
    <location>
        <begin position="1"/>
        <end position="31"/>
    </location>
</feature>
<comment type="subcellular location">
    <subcellularLocation>
        <location evidence="1">Nucleus</location>
    </subcellularLocation>
</comment>
<sequence>MSSAKKSHKEKISPKGFSRVNLCREQKAEEPNLPKLADAHKLSIEKSKYLGGDVEHTHLVNGLDYALLNKVRSETVKKPYTGDDADGNARSSKEDQQLSFRTAIAKSVYQLTVKLQTVIKTNEMFLTGRMSFIFNMDNDIPTTLHRSKADCLVPEEMFTVSVDGSVLD</sequence>
<evidence type="ECO:0000256" key="1">
    <source>
        <dbReference type="ARBA" id="ARBA00004123"/>
    </source>
</evidence>
<dbReference type="InterPro" id="IPR012916">
    <property type="entry name" value="RED_N"/>
</dbReference>
<feature type="domain" description="RED-like N-terminal" evidence="4">
    <location>
        <begin position="35"/>
        <end position="168"/>
    </location>
</feature>
<gene>
    <name evidence="5" type="ORF">Ddye_018738</name>
</gene>
<dbReference type="PANTHER" id="PTHR12765">
    <property type="entry name" value="RED PROTEIN IK FACTOR CYTOKINE IK"/>
    <property type="match status" value="1"/>
</dbReference>
<keyword evidence="2" id="KW-0539">Nucleus</keyword>
<dbReference type="Pfam" id="PF07808">
    <property type="entry name" value="RED_N"/>
    <property type="match status" value="1"/>
</dbReference>
<protein>
    <recommendedName>
        <fullName evidence="4">RED-like N-terminal domain-containing protein</fullName>
    </recommendedName>
</protein>
<evidence type="ECO:0000256" key="3">
    <source>
        <dbReference type="SAM" id="MobiDB-lite"/>
    </source>
</evidence>
<evidence type="ECO:0000313" key="6">
    <source>
        <dbReference type="Proteomes" id="UP001280121"/>
    </source>
</evidence>
<evidence type="ECO:0000313" key="5">
    <source>
        <dbReference type="EMBL" id="KAK2651249.1"/>
    </source>
</evidence>
<dbReference type="EMBL" id="JANJYI010000005">
    <property type="protein sequence ID" value="KAK2651249.1"/>
    <property type="molecule type" value="Genomic_DNA"/>
</dbReference>
<organism evidence="5 6">
    <name type="scientific">Dipteronia dyeriana</name>
    <dbReference type="NCBI Taxonomy" id="168575"/>
    <lineage>
        <taxon>Eukaryota</taxon>
        <taxon>Viridiplantae</taxon>
        <taxon>Streptophyta</taxon>
        <taxon>Embryophyta</taxon>
        <taxon>Tracheophyta</taxon>
        <taxon>Spermatophyta</taxon>
        <taxon>Magnoliopsida</taxon>
        <taxon>eudicotyledons</taxon>
        <taxon>Gunneridae</taxon>
        <taxon>Pentapetalae</taxon>
        <taxon>rosids</taxon>
        <taxon>malvids</taxon>
        <taxon>Sapindales</taxon>
        <taxon>Sapindaceae</taxon>
        <taxon>Hippocastanoideae</taxon>
        <taxon>Acereae</taxon>
        <taxon>Dipteronia</taxon>
    </lineage>
</organism>
<feature type="compositionally biased region" description="Basic and acidic residues" evidence="3">
    <location>
        <begin position="22"/>
        <end position="31"/>
    </location>
</feature>
<dbReference type="Proteomes" id="UP001280121">
    <property type="component" value="Unassembled WGS sequence"/>
</dbReference>
<evidence type="ECO:0000256" key="2">
    <source>
        <dbReference type="ARBA" id="ARBA00023242"/>
    </source>
</evidence>
<dbReference type="InterPro" id="IPR039896">
    <property type="entry name" value="Red-like"/>
</dbReference>
<reference evidence="5" key="1">
    <citation type="journal article" date="2023" name="Plant J.">
        <title>Genome sequences and population genomics provide insights into the demographic history, inbreeding, and mutation load of two 'living fossil' tree species of Dipteronia.</title>
        <authorList>
            <person name="Feng Y."/>
            <person name="Comes H.P."/>
            <person name="Chen J."/>
            <person name="Zhu S."/>
            <person name="Lu R."/>
            <person name="Zhang X."/>
            <person name="Li P."/>
            <person name="Qiu J."/>
            <person name="Olsen K.M."/>
            <person name="Qiu Y."/>
        </authorList>
    </citation>
    <scope>NUCLEOTIDE SEQUENCE</scope>
    <source>
        <strain evidence="5">KIB01</strain>
    </source>
</reference>